<dbReference type="EMBL" id="CP158374">
    <property type="protein sequence ID" value="XBX82323.1"/>
    <property type="molecule type" value="Genomic_DNA"/>
</dbReference>
<organism evidence="2">
    <name type="scientific">Agromyces sp. G08B096</name>
    <dbReference type="NCBI Taxonomy" id="3156399"/>
    <lineage>
        <taxon>Bacteria</taxon>
        <taxon>Bacillati</taxon>
        <taxon>Actinomycetota</taxon>
        <taxon>Actinomycetes</taxon>
        <taxon>Micrococcales</taxon>
        <taxon>Microbacteriaceae</taxon>
        <taxon>Agromyces</taxon>
    </lineage>
</organism>
<dbReference type="RefSeq" id="WP_350348344.1">
    <property type="nucleotide sequence ID" value="NZ_CP158374.1"/>
</dbReference>
<feature type="transmembrane region" description="Helical" evidence="1">
    <location>
        <begin position="57"/>
        <end position="78"/>
    </location>
</feature>
<evidence type="ECO:0000256" key="1">
    <source>
        <dbReference type="SAM" id="Phobius"/>
    </source>
</evidence>
<protein>
    <submittedName>
        <fullName evidence="2">Uncharacterized protein</fullName>
    </submittedName>
</protein>
<keyword evidence="1" id="KW-1133">Transmembrane helix</keyword>
<sequence>MKTGLVAMGIGAGVLALLGLVLTLFPGPSATFGWFAYQPMGDFGFVGGMPFVPTTRLWGLGLIAVALVIGAFVAGWAVGTAHASRVRR</sequence>
<dbReference type="AlphaFoldDB" id="A0AAU7W7B0"/>
<keyword evidence="1" id="KW-0472">Membrane</keyword>
<gene>
    <name evidence="2" type="ORF">ABIQ69_17185</name>
</gene>
<keyword evidence="1" id="KW-0812">Transmembrane</keyword>
<name>A0AAU7W7B0_9MICO</name>
<evidence type="ECO:0000313" key="2">
    <source>
        <dbReference type="EMBL" id="XBX82323.1"/>
    </source>
</evidence>
<accession>A0AAU7W7B0</accession>
<proteinExistence type="predicted"/>
<reference evidence="2" key="1">
    <citation type="submission" date="2024-05" db="EMBL/GenBank/DDBJ databases">
        <authorList>
            <person name="Yu L."/>
        </authorList>
    </citation>
    <scope>NUCLEOTIDE SEQUENCE</scope>
    <source>
        <strain evidence="2">G08B096</strain>
    </source>
</reference>